<evidence type="ECO:0000313" key="3">
    <source>
        <dbReference type="Proteomes" id="UP000005204"/>
    </source>
</evidence>
<dbReference type="InterPro" id="IPR047801">
    <property type="entry name" value="Peptidase_C45"/>
</dbReference>
<dbReference type="InterPro" id="IPR005079">
    <property type="entry name" value="Peptidase_C45_hydrolase"/>
</dbReference>
<accession>A0A8R2GD21</accession>
<gene>
    <name evidence="2" type="primary">100384889</name>
</gene>
<evidence type="ECO:0000313" key="2">
    <source>
        <dbReference type="EnsemblMetazoa" id="XP_012551408.1"/>
    </source>
</evidence>
<dbReference type="InterPro" id="IPR047794">
    <property type="entry name" value="C45_proenzyme-like"/>
</dbReference>
<dbReference type="Proteomes" id="UP000005204">
    <property type="component" value="Unassembled WGS sequence"/>
</dbReference>
<name>A0A8R2GD21_BOMMO</name>
<dbReference type="Pfam" id="PF03417">
    <property type="entry name" value="AAT"/>
    <property type="match status" value="1"/>
</dbReference>
<dbReference type="AlphaFoldDB" id="A0A8R2GD21"/>
<dbReference type="PANTHER" id="PTHR34180:SF1">
    <property type="entry name" value="BETA-ALANYL-DOPAMINE_CARCININE HYDROLASE"/>
    <property type="match status" value="1"/>
</dbReference>
<feature type="domain" description="Peptidase C45 hydrolase" evidence="1">
    <location>
        <begin position="146"/>
        <end position="387"/>
    </location>
</feature>
<dbReference type="EnsemblMetazoa" id="XM_012695954.3">
    <property type="protein sequence ID" value="XP_012551408.1"/>
    <property type="gene ID" value="GeneID_100384889"/>
</dbReference>
<dbReference type="OrthoDB" id="189997at2759"/>
<dbReference type="Gene3D" id="1.10.10.2120">
    <property type="match status" value="1"/>
</dbReference>
<dbReference type="Gene3D" id="3.60.60.10">
    <property type="entry name" value="Penicillin V Acylase, Chain A"/>
    <property type="match status" value="1"/>
</dbReference>
<protein>
    <recommendedName>
        <fullName evidence="1">Peptidase C45 hydrolase domain-containing protein</fullName>
    </recommendedName>
</protein>
<reference evidence="2" key="2">
    <citation type="submission" date="2022-06" db="UniProtKB">
        <authorList>
            <consortium name="EnsemblMetazoa"/>
        </authorList>
    </citation>
    <scope>IDENTIFICATION</scope>
    <source>
        <strain evidence="2">p50T (Dazao)</strain>
    </source>
</reference>
<organism evidence="2 3">
    <name type="scientific">Bombyx mori</name>
    <name type="common">Silk moth</name>
    <dbReference type="NCBI Taxonomy" id="7091"/>
    <lineage>
        <taxon>Eukaryota</taxon>
        <taxon>Metazoa</taxon>
        <taxon>Ecdysozoa</taxon>
        <taxon>Arthropoda</taxon>
        <taxon>Hexapoda</taxon>
        <taxon>Insecta</taxon>
        <taxon>Pterygota</taxon>
        <taxon>Neoptera</taxon>
        <taxon>Endopterygota</taxon>
        <taxon>Lepidoptera</taxon>
        <taxon>Glossata</taxon>
        <taxon>Ditrysia</taxon>
        <taxon>Bombycoidea</taxon>
        <taxon>Bombycidae</taxon>
        <taxon>Bombycinae</taxon>
        <taxon>Bombyx</taxon>
    </lineage>
</organism>
<evidence type="ECO:0000259" key="1">
    <source>
        <dbReference type="Pfam" id="PF03417"/>
    </source>
</evidence>
<proteinExistence type="predicted"/>
<keyword evidence="3" id="KW-1185">Reference proteome</keyword>
<dbReference type="NCBIfam" id="NF040521">
    <property type="entry name" value="C45_proenzyme"/>
    <property type="match status" value="1"/>
</dbReference>
<reference evidence="3" key="1">
    <citation type="journal article" date="2008" name="Insect Biochem. Mol. Biol.">
        <title>The genome of a lepidopteran model insect, the silkworm Bombyx mori.</title>
        <authorList>
            <consortium name="International Silkworm Genome Consortium"/>
        </authorList>
    </citation>
    <scope>NUCLEOTIDE SEQUENCE [LARGE SCALE GENOMIC DNA]</scope>
    <source>
        <strain evidence="3">p50T</strain>
    </source>
</reference>
<sequence>MKLLNYGGVVAIFLSLFGTAVCEIQLGRRHAVPVIYVRGSHYEVGFDVGRTFSSIIKSFISNYANLRDFEREYKTDTGRNAYDKTLANMEKRFPYYVKEIRGVADGANVPFYQLFLLQMDDLIGTINDNHVPRNDTGGCSSVAFKNPQHTILGHTEDAFTETLNHFYIMSAHIIPTPEDREHGAVEERFSSLCYAGHMPGYTMGYNENGMVFSINTLSPLLLKPGNTPRTFITRKLLSAKSFPDAERILRDEGLGIGNGFSVNMIWTDTWGDTKLYNVEVAPDLKGDRSLVHVQKYDQDTLVHCNIYNRINVIEVIGEIVGSSKSRLKAIHAHAAPKTRGDIAEILSDVTGKDFQVFSMQKDAIIKTIAAGIFDVEKRTWSIYIDKPSISEPVAVLPIRFSELESNK</sequence>
<dbReference type="PANTHER" id="PTHR34180">
    <property type="entry name" value="PEPTIDASE C45"/>
    <property type="match status" value="1"/>
</dbReference>